<dbReference type="Proteomes" id="UP000241540">
    <property type="component" value="Unassembled WGS sequence"/>
</dbReference>
<evidence type="ECO:0000313" key="1">
    <source>
        <dbReference type="EMBL" id="PTK32243.1"/>
    </source>
</evidence>
<evidence type="ECO:0000313" key="2">
    <source>
        <dbReference type="Proteomes" id="UP000241540"/>
    </source>
</evidence>
<comment type="caution">
    <text evidence="1">The sequence shown here is derived from an EMBL/GenBank/DDBJ whole genome shotgun (WGS) entry which is preliminary data.</text>
</comment>
<gene>
    <name evidence="1" type="ORF">BUZ51_00235</name>
</gene>
<sequence length="97" mass="11662">MNNDYLTVNYPFEKIIDKTKSDYDFHIETPWIDDDEFWNEAEVEVLVNDENPFLRVIKTDYKNGFKTIVIENSQKYYVKTNWALDLIEGSTYLPRIQ</sequence>
<proteinExistence type="predicted"/>
<accession>A0A974KYI8</accession>
<organism evidence="1 2">
    <name type="scientific">Staphylococcus hominis</name>
    <dbReference type="NCBI Taxonomy" id="1290"/>
    <lineage>
        <taxon>Bacteria</taxon>
        <taxon>Bacillati</taxon>
        <taxon>Bacillota</taxon>
        <taxon>Bacilli</taxon>
        <taxon>Bacillales</taxon>
        <taxon>Staphylococcaceae</taxon>
        <taxon>Staphylococcus</taxon>
    </lineage>
</organism>
<name>A0A974KYI8_STAHO</name>
<protein>
    <submittedName>
        <fullName evidence="1">Uncharacterized protein</fullName>
    </submittedName>
</protein>
<dbReference type="AlphaFoldDB" id="A0A974KYI8"/>
<dbReference type="EMBL" id="PZHX01000001">
    <property type="protein sequence ID" value="PTK32243.1"/>
    <property type="molecule type" value="Genomic_DNA"/>
</dbReference>
<dbReference type="RefSeq" id="WP_053018000.1">
    <property type="nucleotide sequence ID" value="NZ_PZHX01000001.1"/>
</dbReference>
<reference evidence="1 2" key="1">
    <citation type="journal article" date="2016" name="Front. Microbiol.">
        <title>Comprehensive Phylogenetic Analysis of Bovine Non-aureus Staphylococci Species Based on Whole-Genome Sequencing.</title>
        <authorList>
            <person name="Naushad S."/>
            <person name="Barkema H.W."/>
            <person name="Luby C."/>
            <person name="Condas L.A."/>
            <person name="Nobrega D.B."/>
            <person name="Carson D.A."/>
            <person name="De Buck J."/>
        </authorList>
    </citation>
    <scope>NUCLEOTIDE SEQUENCE [LARGE SCALE GENOMIC DNA]</scope>
    <source>
        <strain evidence="1 2">SNUC 5336</strain>
    </source>
</reference>